<organism evidence="8 9">
    <name type="scientific">Mycena sanguinolenta</name>
    <dbReference type="NCBI Taxonomy" id="230812"/>
    <lineage>
        <taxon>Eukaryota</taxon>
        <taxon>Fungi</taxon>
        <taxon>Dikarya</taxon>
        <taxon>Basidiomycota</taxon>
        <taxon>Agaricomycotina</taxon>
        <taxon>Agaricomycetes</taxon>
        <taxon>Agaricomycetidae</taxon>
        <taxon>Agaricales</taxon>
        <taxon>Marasmiineae</taxon>
        <taxon>Mycenaceae</taxon>
        <taxon>Mycena</taxon>
    </lineage>
</organism>
<keyword evidence="4" id="KW-0560">Oxidoreductase</keyword>
<keyword evidence="5" id="KW-0503">Monooxygenase</keyword>
<dbReference type="InterPro" id="IPR002938">
    <property type="entry name" value="FAD-bd"/>
</dbReference>
<proteinExistence type="inferred from homology"/>
<dbReference type="Gene3D" id="3.50.50.60">
    <property type="entry name" value="FAD/NAD(P)-binding domain"/>
    <property type="match status" value="1"/>
</dbReference>
<protein>
    <submittedName>
        <fullName evidence="8">3-hydroxybenzoate 6-hydroxylase 1</fullName>
    </submittedName>
</protein>
<dbReference type="InterPro" id="IPR050493">
    <property type="entry name" value="FAD-dep_Monooxygenase_BioMet"/>
</dbReference>
<keyword evidence="6" id="KW-0472">Membrane</keyword>
<dbReference type="AlphaFoldDB" id="A0A8H6Y5K8"/>
<dbReference type="EMBL" id="JACAZH010000011">
    <property type="protein sequence ID" value="KAF7354633.1"/>
    <property type="molecule type" value="Genomic_DNA"/>
</dbReference>
<evidence type="ECO:0000256" key="2">
    <source>
        <dbReference type="ARBA" id="ARBA00022630"/>
    </source>
</evidence>
<dbReference type="OrthoDB" id="1878542at2759"/>
<keyword evidence="6" id="KW-1133">Transmembrane helix</keyword>
<keyword evidence="2" id="KW-0285">Flavoprotein</keyword>
<keyword evidence="9" id="KW-1185">Reference proteome</keyword>
<dbReference type="PROSITE" id="PS51257">
    <property type="entry name" value="PROKAR_LIPOPROTEIN"/>
    <property type="match status" value="1"/>
</dbReference>
<feature type="domain" description="FAD-binding" evidence="7">
    <location>
        <begin position="13"/>
        <end position="339"/>
    </location>
</feature>
<keyword evidence="6" id="KW-0812">Transmembrane</keyword>
<dbReference type="PANTHER" id="PTHR13789">
    <property type="entry name" value="MONOOXYGENASE"/>
    <property type="match status" value="1"/>
</dbReference>
<evidence type="ECO:0000256" key="5">
    <source>
        <dbReference type="ARBA" id="ARBA00023033"/>
    </source>
</evidence>
<reference evidence="8" key="1">
    <citation type="submission" date="2020-05" db="EMBL/GenBank/DDBJ databases">
        <title>Mycena genomes resolve the evolution of fungal bioluminescence.</title>
        <authorList>
            <person name="Tsai I.J."/>
        </authorList>
    </citation>
    <scope>NUCLEOTIDE SEQUENCE</scope>
    <source>
        <strain evidence="8">160909Yilan</strain>
    </source>
</reference>
<accession>A0A8H6Y5K8</accession>
<dbReference type="PRINTS" id="PR00420">
    <property type="entry name" value="RNGMNOXGNASE"/>
</dbReference>
<feature type="transmembrane region" description="Helical" evidence="6">
    <location>
        <begin position="12"/>
        <end position="32"/>
    </location>
</feature>
<dbReference type="PANTHER" id="PTHR13789:SF314">
    <property type="entry name" value="FAD-BINDING DOMAIN-CONTAINING PROTEIN"/>
    <property type="match status" value="1"/>
</dbReference>
<dbReference type="GO" id="GO:0071949">
    <property type="term" value="F:FAD binding"/>
    <property type="evidence" value="ECO:0007669"/>
    <property type="project" value="InterPro"/>
</dbReference>
<evidence type="ECO:0000256" key="3">
    <source>
        <dbReference type="ARBA" id="ARBA00022827"/>
    </source>
</evidence>
<evidence type="ECO:0000259" key="7">
    <source>
        <dbReference type="Pfam" id="PF01494"/>
    </source>
</evidence>
<gene>
    <name evidence="8" type="ORF">MSAN_01376800</name>
</gene>
<evidence type="ECO:0000256" key="1">
    <source>
        <dbReference type="ARBA" id="ARBA00007992"/>
    </source>
</evidence>
<dbReference type="SUPFAM" id="SSF51905">
    <property type="entry name" value="FAD/NAD(P)-binding domain"/>
    <property type="match status" value="1"/>
</dbReference>
<comment type="similarity">
    <text evidence="1">Belongs to the paxM FAD-dependent monooxygenase family.</text>
</comment>
<evidence type="ECO:0000313" key="8">
    <source>
        <dbReference type="EMBL" id="KAF7354633.1"/>
    </source>
</evidence>
<evidence type="ECO:0000256" key="4">
    <source>
        <dbReference type="ARBA" id="ARBA00023002"/>
    </source>
</evidence>
<name>A0A8H6Y5K8_9AGAR</name>
<comment type="caution">
    <text evidence="8">The sequence shown here is derived from an EMBL/GenBank/DDBJ whole genome shotgun (WGS) entry which is preliminary data.</text>
</comment>
<keyword evidence="3" id="KW-0274">FAD</keyword>
<sequence length="451" mass="50186">MPRMHCREAAFKIDVLIVGGGISGLACAYALGRSGHRVRVLEKTDGNLRGAGVRMPPNLTKILVEWGLEDELKKCQPCRKTTFISYDNGDTLGVLEWQEDVLEEAGGQFLLIRYDDLYKMLRNLALSAGATISYDSTVTAVESAPTPCVHVNGTILTADLIIGADGGKSLLREFVTKEEDTGTNGGHTFYTVFIPIEQVASMDSRLAKWAHAPQWPIVMGDDRCALGFPTRTDYCFTVVWPDAEVPGASDVPEGWDTCPTSKLDLSEYDRTPGRRLFNLAPIAQRAKYVYRDRIKDWVDHSGRVVLVGEAAHPSIPHSTHGVSMAIEDAEALGVLMSHLSSPEQIPQLTEGFQELRQKRCDFIHFGEMSNWAFSMMPPGEERDSRNTLLRESLKTGIEHWDDGMLREQWEQIEVGFAYHMREAAEDWWMKWGSLGNGVKSNGVVPIKIGIS</sequence>
<evidence type="ECO:0000256" key="6">
    <source>
        <dbReference type="SAM" id="Phobius"/>
    </source>
</evidence>
<dbReference type="GO" id="GO:0004497">
    <property type="term" value="F:monooxygenase activity"/>
    <property type="evidence" value="ECO:0007669"/>
    <property type="project" value="UniProtKB-KW"/>
</dbReference>
<dbReference type="Pfam" id="PF01494">
    <property type="entry name" value="FAD_binding_3"/>
    <property type="match status" value="1"/>
</dbReference>
<evidence type="ECO:0000313" key="9">
    <source>
        <dbReference type="Proteomes" id="UP000623467"/>
    </source>
</evidence>
<dbReference type="InterPro" id="IPR036188">
    <property type="entry name" value="FAD/NAD-bd_sf"/>
</dbReference>
<dbReference type="Proteomes" id="UP000623467">
    <property type="component" value="Unassembled WGS sequence"/>
</dbReference>